<protein>
    <submittedName>
        <fullName evidence="1">Uncharacterized protein</fullName>
    </submittedName>
</protein>
<dbReference type="PATRIC" id="fig|81035.3.peg.3512"/>
<evidence type="ECO:0000313" key="2">
    <source>
        <dbReference type="Proteomes" id="UP000037891"/>
    </source>
</evidence>
<accession>A0A0N0GC89</accession>
<evidence type="ECO:0000313" key="1">
    <source>
        <dbReference type="EMBL" id="KPC24095.1"/>
    </source>
</evidence>
<gene>
    <name evidence="1" type="ORF">ABJ99_3286</name>
</gene>
<sequence length="40" mass="4597">MACYCFLMSQLSTQGVRLSTAETLGLYAEWRQNDNHENSQ</sequence>
<dbReference type="EMBL" id="LGLN01000095">
    <property type="protein sequence ID" value="KPC24095.1"/>
    <property type="molecule type" value="Genomic_DNA"/>
</dbReference>
<dbReference type="Proteomes" id="UP000037891">
    <property type="component" value="Unassembled WGS sequence"/>
</dbReference>
<name>A0A0N0GC89_PSESX</name>
<reference evidence="1 2" key="1">
    <citation type="submission" date="2015-07" db="EMBL/GenBank/DDBJ databases">
        <authorList>
            <person name="Noorani M."/>
        </authorList>
    </citation>
    <scope>NUCLEOTIDE SEQUENCE [LARGE SCALE GENOMIC DNA]</scope>
    <source>
        <strain evidence="1 2">0788_9</strain>
    </source>
</reference>
<dbReference type="AlphaFoldDB" id="A0A0N0GC89"/>
<proteinExistence type="predicted"/>
<organism evidence="1 2">
    <name type="scientific">Pseudomonas syringae pv. cilantro</name>
    <dbReference type="NCBI Taxonomy" id="81035"/>
    <lineage>
        <taxon>Bacteria</taxon>
        <taxon>Pseudomonadati</taxon>
        <taxon>Pseudomonadota</taxon>
        <taxon>Gammaproteobacteria</taxon>
        <taxon>Pseudomonadales</taxon>
        <taxon>Pseudomonadaceae</taxon>
        <taxon>Pseudomonas</taxon>
        <taxon>Pseudomonas syringae</taxon>
    </lineage>
</organism>
<comment type="caution">
    <text evidence="1">The sequence shown here is derived from an EMBL/GenBank/DDBJ whole genome shotgun (WGS) entry which is preliminary data.</text>
</comment>
<reference evidence="1 2" key="2">
    <citation type="submission" date="2015-10" db="EMBL/GenBank/DDBJ databases">
        <title>Comparative genomics and high-throughput reverse genetic screens identify a new phytobacterial MAMP and an Arabidopsis receptor required for immune elicitation.</title>
        <authorList>
            <person name="Mott G.A."/>
            <person name="Thakur S."/>
            <person name="Wang P.W."/>
            <person name="Desveaux D."/>
            <person name="Guttman D.S."/>
        </authorList>
    </citation>
    <scope>NUCLEOTIDE SEQUENCE [LARGE SCALE GENOMIC DNA]</scope>
    <source>
        <strain evidence="1 2">0788_9</strain>
    </source>
</reference>